<reference evidence="1 2" key="1">
    <citation type="journal article" date="2021" name="BMC Genomics">
        <title>Datura genome reveals duplications of psychoactive alkaloid biosynthetic genes and high mutation rate following tissue culture.</title>
        <authorList>
            <person name="Rajewski A."/>
            <person name="Carter-House D."/>
            <person name="Stajich J."/>
            <person name="Litt A."/>
        </authorList>
    </citation>
    <scope>NUCLEOTIDE SEQUENCE [LARGE SCALE GENOMIC DNA]</scope>
    <source>
        <strain evidence="1">AR-01</strain>
    </source>
</reference>
<evidence type="ECO:0000313" key="1">
    <source>
        <dbReference type="EMBL" id="MCD7471836.1"/>
    </source>
</evidence>
<name>A0ABS8TJY3_DATST</name>
<proteinExistence type="predicted"/>
<comment type="caution">
    <text evidence="1">The sequence shown here is derived from an EMBL/GenBank/DDBJ whole genome shotgun (WGS) entry which is preliminary data.</text>
</comment>
<organism evidence="1 2">
    <name type="scientific">Datura stramonium</name>
    <name type="common">Jimsonweed</name>
    <name type="synonym">Common thornapple</name>
    <dbReference type="NCBI Taxonomy" id="4076"/>
    <lineage>
        <taxon>Eukaryota</taxon>
        <taxon>Viridiplantae</taxon>
        <taxon>Streptophyta</taxon>
        <taxon>Embryophyta</taxon>
        <taxon>Tracheophyta</taxon>
        <taxon>Spermatophyta</taxon>
        <taxon>Magnoliopsida</taxon>
        <taxon>eudicotyledons</taxon>
        <taxon>Gunneridae</taxon>
        <taxon>Pentapetalae</taxon>
        <taxon>asterids</taxon>
        <taxon>lamiids</taxon>
        <taxon>Solanales</taxon>
        <taxon>Solanaceae</taxon>
        <taxon>Solanoideae</taxon>
        <taxon>Datureae</taxon>
        <taxon>Datura</taxon>
    </lineage>
</organism>
<protein>
    <submittedName>
        <fullName evidence="1">Uncharacterized protein</fullName>
    </submittedName>
</protein>
<sequence length="96" mass="10743">MTSARFQILQVFGFGPCSETIGLYSVCEVSRFGSSCWCWCRGGWPEGSSGEEENEGDLDENDEQKPFTVMKANLGFDQMEGISEFLECLPREGVLR</sequence>
<accession>A0ABS8TJY3</accession>
<gene>
    <name evidence="1" type="ORF">HAX54_012565</name>
</gene>
<keyword evidence="2" id="KW-1185">Reference proteome</keyword>
<dbReference type="EMBL" id="JACEIK010001734">
    <property type="protein sequence ID" value="MCD7471836.1"/>
    <property type="molecule type" value="Genomic_DNA"/>
</dbReference>
<dbReference type="Proteomes" id="UP000823775">
    <property type="component" value="Unassembled WGS sequence"/>
</dbReference>
<evidence type="ECO:0000313" key="2">
    <source>
        <dbReference type="Proteomes" id="UP000823775"/>
    </source>
</evidence>